<evidence type="ECO:0000313" key="2">
    <source>
        <dbReference type="EMBL" id="GBP05053.1"/>
    </source>
</evidence>
<evidence type="ECO:0000313" key="3">
    <source>
        <dbReference type="Proteomes" id="UP000299102"/>
    </source>
</evidence>
<dbReference type="AlphaFoldDB" id="A0A4C1SS43"/>
<name>A0A4C1SS43_EUMVA</name>
<gene>
    <name evidence="2" type="ORF">EVAR_101542_1</name>
</gene>
<feature type="chain" id="PRO_5020032597" evidence="1">
    <location>
        <begin position="30"/>
        <end position="130"/>
    </location>
</feature>
<accession>A0A4C1SS43</accession>
<reference evidence="2 3" key="1">
    <citation type="journal article" date="2019" name="Commun. Biol.">
        <title>The bagworm genome reveals a unique fibroin gene that provides high tensile strength.</title>
        <authorList>
            <person name="Kono N."/>
            <person name="Nakamura H."/>
            <person name="Ohtoshi R."/>
            <person name="Tomita M."/>
            <person name="Numata K."/>
            <person name="Arakawa K."/>
        </authorList>
    </citation>
    <scope>NUCLEOTIDE SEQUENCE [LARGE SCALE GENOMIC DNA]</scope>
</reference>
<keyword evidence="3" id="KW-1185">Reference proteome</keyword>
<dbReference type="OrthoDB" id="6668707at2759"/>
<dbReference type="Proteomes" id="UP000299102">
    <property type="component" value="Unassembled WGS sequence"/>
</dbReference>
<organism evidence="2 3">
    <name type="scientific">Eumeta variegata</name>
    <name type="common">Bagworm moth</name>
    <name type="synonym">Eumeta japonica</name>
    <dbReference type="NCBI Taxonomy" id="151549"/>
    <lineage>
        <taxon>Eukaryota</taxon>
        <taxon>Metazoa</taxon>
        <taxon>Ecdysozoa</taxon>
        <taxon>Arthropoda</taxon>
        <taxon>Hexapoda</taxon>
        <taxon>Insecta</taxon>
        <taxon>Pterygota</taxon>
        <taxon>Neoptera</taxon>
        <taxon>Endopterygota</taxon>
        <taxon>Lepidoptera</taxon>
        <taxon>Glossata</taxon>
        <taxon>Ditrysia</taxon>
        <taxon>Tineoidea</taxon>
        <taxon>Psychidae</taxon>
        <taxon>Oiketicinae</taxon>
        <taxon>Eumeta</taxon>
    </lineage>
</organism>
<protein>
    <submittedName>
        <fullName evidence="2">Uncharacterized protein</fullName>
    </submittedName>
</protein>
<dbReference type="EMBL" id="BGZK01003852">
    <property type="protein sequence ID" value="GBP05053.1"/>
    <property type="molecule type" value="Genomic_DNA"/>
</dbReference>
<proteinExistence type="predicted"/>
<sequence>MKLYPVVSSSLGLMLLVFLMVSPAQMLSAFIEDALNAEQVAWAVQSVDNFIESNLQLLAKRNDITDTMNRITSRFQQMQHYVTHQDKLENSTLLTLQNGPSLPNAYSVNHLMDRLHLTMFGSDDYASKSA</sequence>
<comment type="caution">
    <text evidence="2">The sequence shown here is derived from an EMBL/GenBank/DDBJ whole genome shotgun (WGS) entry which is preliminary data.</text>
</comment>
<keyword evidence="1" id="KW-0732">Signal</keyword>
<feature type="signal peptide" evidence="1">
    <location>
        <begin position="1"/>
        <end position="29"/>
    </location>
</feature>
<evidence type="ECO:0000256" key="1">
    <source>
        <dbReference type="SAM" id="SignalP"/>
    </source>
</evidence>